<dbReference type="AlphaFoldDB" id="A0A4R9LLM5"/>
<evidence type="ECO:0000313" key="1">
    <source>
        <dbReference type="EMBL" id="TGN07165.1"/>
    </source>
</evidence>
<gene>
    <name evidence="1" type="ORF">EHS11_18850</name>
</gene>
<reference evidence="1" key="1">
    <citation type="journal article" date="2019" name="PLoS Negl. Trop. Dis.">
        <title>Revisiting the worldwide diversity of Leptospira species in the environment.</title>
        <authorList>
            <person name="Vincent A.T."/>
            <person name="Schiettekatte O."/>
            <person name="Bourhy P."/>
            <person name="Veyrier F.J."/>
            <person name="Picardeau M."/>
        </authorList>
    </citation>
    <scope>NUCLEOTIDE SEQUENCE [LARGE SCALE GENOMIC DNA]</scope>
    <source>
        <strain evidence="1">201400974</strain>
    </source>
</reference>
<sequence>MSRCIGFVSLLLFHLCFTISLLAETSAWEVGLRTGVGRRVPGRFDGNLNSFSSTFNPLIFSDLNLNGGKQTNTYEAFIRFFLDPRNKVGAIIGRQDLSNLYLTETTSDSYYTSLKSEIFSYHVLVTYHYVTEISRNWEWENGGGFGFASADWQINGYNVGADSVNTLSMQKGNLRGSGLAFRLETAVNRRLGDSHFLQIGLGYHLTSIAKFSGPYNGEESSFYIQQDGKVGVFDDTRVVDVSVGTNQSLRRLDMNSGSWNLYFSVMHRFLD</sequence>
<comment type="caution">
    <text evidence="1">The sequence shown here is derived from an EMBL/GenBank/DDBJ whole genome shotgun (WGS) entry which is preliminary data.</text>
</comment>
<dbReference type="Proteomes" id="UP000298264">
    <property type="component" value="Unassembled WGS sequence"/>
</dbReference>
<proteinExistence type="predicted"/>
<dbReference type="EMBL" id="RQHV01000062">
    <property type="protein sequence ID" value="TGN07165.1"/>
    <property type="molecule type" value="Genomic_DNA"/>
</dbReference>
<evidence type="ECO:0000313" key="2">
    <source>
        <dbReference type="Proteomes" id="UP000298264"/>
    </source>
</evidence>
<protein>
    <submittedName>
        <fullName evidence="1">Uncharacterized protein</fullName>
    </submittedName>
</protein>
<name>A0A4R9LLM5_9LEPT</name>
<keyword evidence="2" id="KW-1185">Reference proteome</keyword>
<organism evidence="1 2">
    <name type="scientific">Leptospira ilyithenensis</name>
    <dbReference type="NCBI Taxonomy" id="2484901"/>
    <lineage>
        <taxon>Bacteria</taxon>
        <taxon>Pseudomonadati</taxon>
        <taxon>Spirochaetota</taxon>
        <taxon>Spirochaetia</taxon>
        <taxon>Leptospirales</taxon>
        <taxon>Leptospiraceae</taxon>
        <taxon>Leptospira</taxon>
    </lineage>
</organism>
<dbReference type="NCBIfam" id="NF047519">
    <property type="entry name" value="LIC_11366_fam"/>
    <property type="match status" value="1"/>
</dbReference>
<dbReference type="OrthoDB" id="342093at2"/>
<accession>A0A4R9LLM5</accession>